<evidence type="ECO:0000313" key="4">
    <source>
        <dbReference type="Proteomes" id="UP000268014"/>
    </source>
</evidence>
<keyword evidence="2" id="KW-0812">Transmembrane</keyword>
<reference evidence="5" key="1">
    <citation type="submission" date="2017-02" db="UniProtKB">
        <authorList>
            <consortium name="WormBaseParasite"/>
        </authorList>
    </citation>
    <scope>IDENTIFICATION</scope>
</reference>
<evidence type="ECO:0000313" key="3">
    <source>
        <dbReference type="EMBL" id="VDO67112.1"/>
    </source>
</evidence>
<dbReference type="OrthoDB" id="10528653at2759"/>
<dbReference type="EMBL" id="UZAF01020164">
    <property type="protein sequence ID" value="VDO67112.1"/>
    <property type="molecule type" value="Genomic_DNA"/>
</dbReference>
<accession>A0A0N4X0N0</accession>
<feature type="transmembrane region" description="Helical" evidence="2">
    <location>
        <begin position="6"/>
        <end position="27"/>
    </location>
</feature>
<dbReference type="AlphaFoldDB" id="A0A0N4X0N0"/>
<dbReference type="Proteomes" id="UP000268014">
    <property type="component" value="Unassembled WGS sequence"/>
</dbReference>
<feature type="region of interest" description="Disordered" evidence="1">
    <location>
        <begin position="33"/>
        <end position="102"/>
    </location>
</feature>
<feature type="compositionally biased region" description="Pro residues" evidence="1">
    <location>
        <begin position="69"/>
        <end position="84"/>
    </location>
</feature>
<proteinExistence type="predicted"/>
<keyword evidence="2" id="KW-1133">Transmembrane helix</keyword>
<reference evidence="3 4" key="2">
    <citation type="submission" date="2018-11" db="EMBL/GenBank/DDBJ databases">
        <authorList>
            <consortium name="Pathogen Informatics"/>
        </authorList>
    </citation>
    <scope>NUCLEOTIDE SEQUENCE [LARGE SCALE GENOMIC DNA]</scope>
    <source>
        <strain evidence="3 4">MHpl1</strain>
    </source>
</reference>
<evidence type="ECO:0000313" key="5">
    <source>
        <dbReference type="WBParaSite" id="HPLM_0001782601-mRNA-1"/>
    </source>
</evidence>
<gene>
    <name evidence="3" type="ORF">HPLM_LOCUS17818</name>
</gene>
<evidence type="ECO:0000256" key="2">
    <source>
        <dbReference type="SAM" id="Phobius"/>
    </source>
</evidence>
<feature type="transmembrane region" description="Helical" evidence="2">
    <location>
        <begin position="109"/>
        <end position="131"/>
    </location>
</feature>
<feature type="compositionally biased region" description="Basic and acidic residues" evidence="1">
    <location>
        <begin position="33"/>
        <end position="45"/>
    </location>
</feature>
<keyword evidence="2" id="KW-0472">Membrane</keyword>
<organism evidence="5">
    <name type="scientific">Haemonchus placei</name>
    <name type="common">Barber's pole worm</name>
    <dbReference type="NCBI Taxonomy" id="6290"/>
    <lineage>
        <taxon>Eukaryota</taxon>
        <taxon>Metazoa</taxon>
        <taxon>Ecdysozoa</taxon>
        <taxon>Nematoda</taxon>
        <taxon>Chromadorea</taxon>
        <taxon>Rhabditida</taxon>
        <taxon>Rhabditina</taxon>
        <taxon>Rhabditomorpha</taxon>
        <taxon>Strongyloidea</taxon>
        <taxon>Trichostrongylidae</taxon>
        <taxon>Haemonchus</taxon>
    </lineage>
</organism>
<dbReference type="WBParaSite" id="HPLM_0001782601-mRNA-1">
    <property type="protein sequence ID" value="HPLM_0001782601-mRNA-1"/>
    <property type="gene ID" value="HPLM_0001782601"/>
</dbReference>
<name>A0A0N4X0N0_HAEPC</name>
<protein>
    <submittedName>
        <fullName evidence="5">Transmembrane protein</fullName>
    </submittedName>
</protein>
<dbReference type="OMA" id="WMHRRAE"/>
<keyword evidence="4" id="KW-1185">Reference proteome</keyword>
<feature type="compositionally biased region" description="Polar residues" evidence="1">
    <location>
        <begin position="51"/>
        <end position="62"/>
    </location>
</feature>
<feature type="compositionally biased region" description="Low complexity" evidence="1">
    <location>
        <begin position="85"/>
        <end position="98"/>
    </location>
</feature>
<sequence>MLEELQVVPIVINLIPRIGSLVLAIFFRQKVSKEKRSSEESHPKSLDGSARDNQNVVQPSEKTSSISPSPAPSIAPDPDSPTPSTPGSDPQTSSTTTAKPKKSLSGASFFIGFAVGIMVIGMIVAAVRFWMHRRAERRIPYTIY</sequence>
<evidence type="ECO:0000256" key="1">
    <source>
        <dbReference type="SAM" id="MobiDB-lite"/>
    </source>
</evidence>